<keyword evidence="1" id="KW-0732">Signal</keyword>
<sequence length="75" mass="8676">MRLLFLASLMFPDETSNGEVEDCDESEVYDCEADHQRYEQAIVAFRTRVGIMNLIFPAAKGQVLHLEILEMWLLL</sequence>
<reference evidence="4" key="2">
    <citation type="submission" date="2019-09" db="UniProtKB">
        <authorList>
            <consortium name="WormBaseParasite"/>
        </authorList>
    </citation>
    <scope>IDENTIFICATION</scope>
</reference>
<accession>A0A3P7Y9V9</accession>
<evidence type="ECO:0000313" key="3">
    <source>
        <dbReference type="Proteomes" id="UP000050761"/>
    </source>
</evidence>
<proteinExistence type="predicted"/>
<feature type="signal peptide" evidence="1">
    <location>
        <begin position="1"/>
        <end position="18"/>
    </location>
</feature>
<protein>
    <submittedName>
        <fullName evidence="4">Secreted protein</fullName>
    </submittedName>
</protein>
<evidence type="ECO:0000313" key="4">
    <source>
        <dbReference type="WBParaSite" id="HPBE_0000778001-mRNA-1"/>
    </source>
</evidence>
<organism evidence="3 4">
    <name type="scientific">Heligmosomoides polygyrus</name>
    <name type="common">Parasitic roundworm</name>
    <dbReference type="NCBI Taxonomy" id="6339"/>
    <lineage>
        <taxon>Eukaryota</taxon>
        <taxon>Metazoa</taxon>
        <taxon>Ecdysozoa</taxon>
        <taxon>Nematoda</taxon>
        <taxon>Chromadorea</taxon>
        <taxon>Rhabditida</taxon>
        <taxon>Rhabditina</taxon>
        <taxon>Rhabditomorpha</taxon>
        <taxon>Strongyloidea</taxon>
        <taxon>Heligmosomidae</taxon>
        <taxon>Heligmosomoides</taxon>
    </lineage>
</organism>
<keyword evidence="3" id="KW-1185">Reference proteome</keyword>
<evidence type="ECO:0000313" key="2">
    <source>
        <dbReference type="EMBL" id="VDO73609.1"/>
    </source>
</evidence>
<gene>
    <name evidence="2" type="ORF">HPBE_LOCUS7781</name>
</gene>
<accession>A0A183FKS6</accession>
<dbReference type="WBParaSite" id="HPBE_0000778001-mRNA-1">
    <property type="protein sequence ID" value="HPBE_0000778001-mRNA-1"/>
    <property type="gene ID" value="HPBE_0000778001"/>
</dbReference>
<feature type="chain" id="PRO_5044551487" evidence="1">
    <location>
        <begin position="19"/>
        <end position="75"/>
    </location>
</feature>
<dbReference type="AlphaFoldDB" id="A0A183FKS6"/>
<dbReference type="EMBL" id="UZAH01025972">
    <property type="protein sequence ID" value="VDO73609.1"/>
    <property type="molecule type" value="Genomic_DNA"/>
</dbReference>
<evidence type="ECO:0000256" key="1">
    <source>
        <dbReference type="SAM" id="SignalP"/>
    </source>
</evidence>
<reference evidence="2 3" key="1">
    <citation type="submission" date="2018-11" db="EMBL/GenBank/DDBJ databases">
        <authorList>
            <consortium name="Pathogen Informatics"/>
        </authorList>
    </citation>
    <scope>NUCLEOTIDE SEQUENCE [LARGE SCALE GENOMIC DNA]</scope>
</reference>
<dbReference type="Proteomes" id="UP000050761">
    <property type="component" value="Unassembled WGS sequence"/>
</dbReference>
<name>A0A183FKS6_HELPZ</name>